<dbReference type="RefSeq" id="WP_234864916.1">
    <property type="nucleotide sequence ID" value="NZ_JAKEVY010000002.1"/>
</dbReference>
<reference evidence="5 6" key="1">
    <citation type="submission" date="2022-01" db="EMBL/GenBank/DDBJ databases">
        <title>Flavihumibacter sp. nov., isolated from sediment of a river.</title>
        <authorList>
            <person name="Liu H."/>
        </authorList>
    </citation>
    <scope>NUCLEOTIDE SEQUENCE [LARGE SCALE GENOMIC DNA]</scope>
    <source>
        <strain evidence="5 6">RY-1</strain>
    </source>
</reference>
<keyword evidence="4" id="KW-0472">Membrane</keyword>
<dbReference type="EMBL" id="JAKEVY010000002">
    <property type="protein sequence ID" value="MCF1714333.1"/>
    <property type="molecule type" value="Genomic_DNA"/>
</dbReference>
<organism evidence="5 6">
    <name type="scientific">Flavihumibacter fluminis</name>
    <dbReference type="NCBI Taxonomy" id="2909236"/>
    <lineage>
        <taxon>Bacteria</taxon>
        <taxon>Pseudomonadati</taxon>
        <taxon>Bacteroidota</taxon>
        <taxon>Chitinophagia</taxon>
        <taxon>Chitinophagales</taxon>
        <taxon>Chitinophagaceae</taxon>
        <taxon>Flavihumibacter</taxon>
    </lineage>
</organism>
<feature type="transmembrane region" description="Helical" evidence="4">
    <location>
        <begin position="296"/>
        <end position="318"/>
    </location>
</feature>
<comment type="caution">
    <text evidence="5">The sequence shown here is derived from an EMBL/GenBank/DDBJ whole genome shotgun (WGS) entry which is preliminary data.</text>
</comment>
<keyword evidence="6" id="KW-1185">Reference proteome</keyword>
<dbReference type="Proteomes" id="UP001200145">
    <property type="component" value="Unassembled WGS sequence"/>
</dbReference>
<feature type="transmembrane region" description="Helical" evidence="4">
    <location>
        <begin position="6"/>
        <end position="31"/>
    </location>
</feature>
<accession>A0ABS9BGS4</accession>
<dbReference type="CDD" id="cd06439">
    <property type="entry name" value="CESA_like_1"/>
    <property type="match status" value="1"/>
</dbReference>
<feature type="transmembrane region" description="Helical" evidence="4">
    <location>
        <begin position="324"/>
        <end position="345"/>
    </location>
</feature>
<evidence type="ECO:0000256" key="3">
    <source>
        <dbReference type="ARBA" id="ARBA00022679"/>
    </source>
</evidence>
<keyword evidence="4" id="KW-1133">Transmembrane helix</keyword>
<sequence>MEIFFQILFWVSLLLLIYIYIGYGLLVYVLAQRKPGYAPGKLTDAELPSVTVLIPAFNEATVIGGKIRNSLSLRYPREKFRVLVITDGSTDGTEQIVRAFPQVDLLHETERLGKAAAINRAMQDITSDLVVLTDANTVLNEEALLQLVQPFDYPAVGAVSGEKLVVSSASEELSSEGEGLYWKYESFLKQNDARLHSIVGAAGELLALRTSLFTPLEPDTVLDDFILSMRICEAGYRVAYQPDARAVETGSFNLEEEQKRKIRIAAGGFQALGRLSKSWQYGNNPLLFFQFFSHRVLRWVAAAPALIMLALSTVYLVVKGAGGIYELAGLLQLLFYSLAVIGWLGARTNTKWPIVYIPYYFVFMHWAILAGLIKYLTGGTDAKWEKANRIRVPVNPDQEEASGE</sequence>
<dbReference type="Gene3D" id="3.90.550.10">
    <property type="entry name" value="Spore Coat Polysaccharide Biosynthesis Protein SpsA, Chain A"/>
    <property type="match status" value="1"/>
</dbReference>
<dbReference type="SUPFAM" id="SSF53448">
    <property type="entry name" value="Nucleotide-diphospho-sugar transferases"/>
    <property type="match status" value="1"/>
</dbReference>
<dbReference type="PANTHER" id="PTHR43630">
    <property type="entry name" value="POLY-BETA-1,6-N-ACETYL-D-GLUCOSAMINE SYNTHASE"/>
    <property type="match status" value="1"/>
</dbReference>
<proteinExistence type="inferred from homology"/>
<evidence type="ECO:0000256" key="4">
    <source>
        <dbReference type="SAM" id="Phobius"/>
    </source>
</evidence>
<dbReference type="InterPro" id="IPR029044">
    <property type="entry name" value="Nucleotide-diphossugar_trans"/>
</dbReference>
<name>A0ABS9BGS4_9BACT</name>
<gene>
    <name evidence="5" type="ORF">L0U88_06800</name>
</gene>
<keyword evidence="4" id="KW-0812">Transmembrane</keyword>
<keyword evidence="3" id="KW-0808">Transferase</keyword>
<evidence type="ECO:0000256" key="2">
    <source>
        <dbReference type="ARBA" id="ARBA00022676"/>
    </source>
</evidence>
<comment type="similarity">
    <text evidence="1">Belongs to the glycosyltransferase 2 family.</text>
</comment>
<dbReference type="PANTHER" id="PTHR43630:SF1">
    <property type="entry name" value="POLY-BETA-1,6-N-ACETYL-D-GLUCOSAMINE SYNTHASE"/>
    <property type="match status" value="1"/>
</dbReference>
<evidence type="ECO:0000313" key="5">
    <source>
        <dbReference type="EMBL" id="MCF1714333.1"/>
    </source>
</evidence>
<dbReference type="Pfam" id="PF13641">
    <property type="entry name" value="Glyco_tranf_2_3"/>
    <property type="match status" value="1"/>
</dbReference>
<evidence type="ECO:0000313" key="6">
    <source>
        <dbReference type="Proteomes" id="UP001200145"/>
    </source>
</evidence>
<evidence type="ECO:0000256" key="1">
    <source>
        <dbReference type="ARBA" id="ARBA00006739"/>
    </source>
</evidence>
<feature type="transmembrane region" description="Helical" evidence="4">
    <location>
        <begin position="357"/>
        <end position="376"/>
    </location>
</feature>
<keyword evidence="2" id="KW-0328">Glycosyltransferase</keyword>
<protein>
    <submittedName>
        <fullName evidence="5">Glycosyltransferase family 2 protein</fullName>
    </submittedName>
</protein>